<evidence type="ECO:0000313" key="3">
    <source>
        <dbReference type="Proteomes" id="UP000445309"/>
    </source>
</evidence>
<dbReference type="AlphaFoldDB" id="A0A6N4XQ06"/>
<organism evidence="2 3">
    <name type="scientific">Chryseobacterium fistulae</name>
    <dbReference type="NCBI Taxonomy" id="2675058"/>
    <lineage>
        <taxon>Bacteria</taxon>
        <taxon>Pseudomonadati</taxon>
        <taxon>Bacteroidota</taxon>
        <taxon>Flavobacteriia</taxon>
        <taxon>Flavobacteriales</taxon>
        <taxon>Weeksellaceae</taxon>
        <taxon>Chryseobacterium group</taxon>
        <taxon>Chryseobacterium</taxon>
    </lineage>
</organism>
<dbReference type="InterPro" id="IPR054191">
    <property type="entry name" value="DUF6896"/>
</dbReference>
<name>A0A6N4XQ06_9FLAO</name>
<keyword evidence="3" id="KW-1185">Reference proteome</keyword>
<proteinExistence type="predicted"/>
<feature type="domain" description="DUF6896" evidence="1">
    <location>
        <begin position="13"/>
        <end position="136"/>
    </location>
</feature>
<accession>A0A6N4XQ06</accession>
<protein>
    <recommendedName>
        <fullName evidence="1">DUF6896 domain-containing protein</fullName>
    </recommendedName>
</protein>
<dbReference type="EMBL" id="CACVBY010000052">
    <property type="protein sequence ID" value="CAA7389955.1"/>
    <property type="molecule type" value="Genomic_DNA"/>
</dbReference>
<dbReference type="Proteomes" id="UP000445309">
    <property type="component" value="Unassembled WGS sequence"/>
</dbReference>
<dbReference type="Pfam" id="PF21837">
    <property type="entry name" value="DUF6896"/>
    <property type="match status" value="1"/>
</dbReference>
<evidence type="ECO:0000313" key="2">
    <source>
        <dbReference type="EMBL" id="CAA7389955.1"/>
    </source>
</evidence>
<reference evidence="2 3" key="1">
    <citation type="submission" date="2020-01" db="EMBL/GenBank/DDBJ databases">
        <authorList>
            <person name="Rodrigo-Torres L."/>
            <person name="Arahal R. D."/>
            <person name="Lucena T."/>
        </authorList>
    </citation>
    <scope>NUCLEOTIDE SEQUENCE [LARGE SCALE GENOMIC DNA]</scope>
    <source>
        <strain evidence="2 3">CECT 9393</strain>
    </source>
</reference>
<evidence type="ECO:0000259" key="1">
    <source>
        <dbReference type="Pfam" id="PF21837"/>
    </source>
</evidence>
<sequence length="146" mass="17649">MKTDYLNKMNTTKYLNKYLLFIKSFETELRKEYNIPIHENTWNYMVNHSNRKGKIGEYEYMLHGAGFTVKKNDIICEYDRAPLNHYNIKFSFWKFKNFIETSYSQIIIDDAQLKSDLLEMIFTNTLSWLIIDDINWNIYQANLTKD</sequence>
<gene>
    <name evidence="2" type="ORF">CHRY9393_02251</name>
</gene>